<protein>
    <submittedName>
        <fullName evidence="2">Uncharacterized protein</fullName>
    </submittedName>
</protein>
<dbReference type="EMBL" id="OC323092">
    <property type="protein sequence ID" value="CAD7412685.1"/>
    <property type="molecule type" value="Genomic_DNA"/>
</dbReference>
<evidence type="ECO:0000256" key="1">
    <source>
        <dbReference type="SAM" id="MobiDB-lite"/>
    </source>
</evidence>
<reference evidence="2" key="1">
    <citation type="submission" date="2020-11" db="EMBL/GenBank/DDBJ databases">
        <authorList>
            <person name="Tran Van P."/>
        </authorList>
    </citation>
    <scope>NUCLEOTIDE SEQUENCE</scope>
</reference>
<proteinExistence type="predicted"/>
<dbReference type="InterPro" id="IPR013083">
    <property type="entry name" value="Znf_RING/FYVE/PHD"/>
</dbReference>
<name>A0A7R9H852_TIMCR</name>
<feature type="region of interest" description="Disordered" evidence="1">
    <location>
        <begin position="1"/>
        <end position="46"/>
    </location>
</feature>
<feature type="compositionally biased region" description="Polar residues" evidence="1">
    <location>
        <begin position="363"/>
        <end position="373"/>
    </location>
</feature>
<feature type="region of interest" description="Disordered" evidence="1">
    <location>
        <begin position="325"/>
        <end position="384"/>
    </location>
</feature>
<organism evidence="2">
    <name type="scientific">Timema cristinae</name>
    <name type="common">Walking stick</name>
    <dbReference type="NCBI Taxonomy" id="61476"/>
    <lineage>
        <taxon>Eukaryota</taxon>
        <taxon>Metazoa</taxon>
        <taxon>Ecdysozoa</taxon>
        <taxon>Arthropoda</taxon>
        <taxon>Hexapoda</taxon>
        <taxon>Insecta</taxon>
        <taxon>Pterygota</taxon>
        <taxon>Neoptera</taxon>
        <taxon>Polyneoptera</taxon>
        <taxon>Phasmatodea</taxon>
        <taxon>Timematodea</taxon>
        <taxon>Timematoidea</taxon>
        <taxon>Timematidae</taxon>
        <taxon>Timema</taxon>
    </lineage>
</organism>
<sequence>MIKDRKDRNEKPGSNTGSKGDVPLTVPPSRSCETIPEEESATKSHGTVNVIRVEEGEIVKKNGATNTNTMSSCVHEPLLGSTNVGRRGGPISMVSIHTPSSGTGAGSGPGDLCLLETAQEDGCEGVPPINLPMSSSTGPPPNGVQSLPSNVINKQPGTMEAQYMQQQSLIFVFSTNLANKSAEAVLRGHFPSIIAYHYTQPGTKKYLEACNSFRIGTRSIFLNAEKILSESCWRLYDTTSSEKQPLKMNQFTRQNPDQWVNGLAQMKQKVGPNLMKALNTIGLSGSNEMGPNPNSTGGMEMWTQANIAQPPLRYFGEKSTTTISSVGPTSNRQMEPQPCPVSNRQVRGGPKRIPPSGGMDSPCMSSGSPNPNTLLSGGGGHHSPSMAQTTPGGMISDMVGSPGINLQPSLTELTNEDILEMENSIKDEEQEPCVVELIKQLQQNNWLHCRSAKVARD</sequence>
<dbReference type="Gene3D" id="3.30.40.10">
    <property type="entry name" value="Zinc/RING finger domain, C3HC4 (zinc finger)"/>
    <property type="match status" value="1"/>
</dbReference>
<accession>A0A7R9H852</accession>
<dbReference type="AlphaFoldDB" id="A0A7R9H852"/>
<feature type="compositionally biased region" description="Polar residues" evidence="1">
    <location>
        <begin position="325"/>
        <end position="345"/>
    </location>
</feature>
<gene>
    <name evidence="2" type="ORF">TCEB3V08_LOCUS11480</name>
</gene>
<feature type="compositionally biased region" description="Basic and acidic residues" evidence="1">
    <location>
        <begin position="1"/>
        <end position="11"/>
    </location>
</feature>
<evidence type="ECO:0000313" key="2">
    <source>
        <dbReference type="EMBL" id="CAD7412685.1"/>
    </source>
</evidence>